<dbReference type="AlphaFoldDB" id="A0A834IBS7"/>
<keyword evidence="3" id="KW-1185">Reference proteome</keyword>
<reference evidence="2" key="1">
    <citation type="submission" date="2020-08" db="EMBL/GenBank/DDBJ databases">
        <title>Genome sequencing and assembly of the red palm weevil Rhynchophorus ferrugineus.</title>
        <authorList>
            <person name="Dias G.B."/>
            <person name="Bergman C.M."/>
            <person name="Manee M."/>
        </authorList>
    </citation>
    <scope>NUCLEOTIDE SEQUENCE</scope>
    <source>
        <strain evidence="2">AA-2017</strain>
        <tissue evidence="2">Whole larva</tissue>
    </source>
</reference>
<gene>
    <name evidence="2" type="ORF">GWI33_009172</name>
</gene>
<name>A0A834IBS7_RHYFE</name>
<dbReference type="Proteomes" id="UP000625711">
    <property type="component" value="Unassembled WGS sequence"/>
</dbReference>
<accession>A0A834IBS7</accession>
<evidence type="ECO:0000256" key="1">
    <source>
        <dbReference type="SAM" id="SignalP"/>
    </source>
</evidence>
<proteinExistence type="predicted"/>
<dbReference type="EMBL" id="JAACXV010000413">
    <property type="protein sequence ID" value="KAF7277749.1"/>
    <property type="molecule type" value="Genomic_DNA"/>
</dbReference>
<organism evidence="2 3">
    <name type="scientific">Rhynchophorus ferrugineus</name>
    <name type="common">Red palm weevil</name>
    <name type="synonym">Curculio ferrugineus</name>
    <dbReference type="NCBI Taxonomy" id="354439"/>
    <lineage>
        <taxon>Eukaryota</taxon>
        <taxon>Metazoa</taxon>
        <taxon>Ecdysozoa</taxon>
        <taxon>Arthropoda</taxon>
        <taxon>Hexapoda</taxon>
        <taxon>Insecta</taxon>
        <taxon>Pterygota</taxon>
        <taxon>Neoptera</taxon>
        <taxon>Endopterygota</taxon>
        <taxon>Coleoptera</taxon>
        <taxon>Polyphaga</taxon>
        <taxon>Cucujiformia</taxon>
        <taxon>Curculionidae</taxon>
        <taxon>Dryophthorinae</taxon>
        <taxon>Rhynchophorus</taxon>
    </lineage>
</organism>
<evidence type="ECO:0000313" key="2">
    <source>
        <dbReference type="EMBL" id="KAF7277749.1"/>
    </source>
</evidence>
<evidence type="ECO:0000313" key="3">
    <source>
        <dbReference type="Proteomes" id="UP000625711"/>
    </source>
</evidence>
<sequence>MNYIRIVLFLIFSIIALCSFGVKGEALNEEIVQIGSRLKRASCQDECVANCQKRGRRSGSCNSKQHCFCS</sequence>
<feature type="signal peptide" evidence="1">
    <location>
        <begin position="1"/>
        <end position="24"/>
    </location>
</feature>
<comment type="caution">
    <text evidence="2">The sequence shown here is derived from an EMBL/GenBank/DDBJ whole genome shotgun (WGS) entry which is preliminary data.</text>
</comment>
<keyword evidence="1" id="KW-0732">Signal</keyword>
<protein>
    <submittedName>
        <fullName evidence="2">Uncharacterized protein</fullName>
    </submittedName>
</protein>
<feature type="chain" id="PRO_5032840865" evidence="1">
    <location>
        <begin position="25"/>
        <end position="70"/>
    </location>
</feature>